<organism evidence="2 3">
    <name type="scientific">Pandoravirus celtis</name>
    <dbReference type="NCBI Taxonomy" id="2568002"/>
    <lineage>
        <taxon>Viruses</taxon>
        <taxon>Pandoravirus</taxon>
    </lineage>
</organism>
<reference evidence="2" key="1">
    <citation type="journal article" date="2019" name="Front. Microbiol.">
        <title>Pandoravirus Celtis Illustrates the Microevolution Processes at Work in the Giant Pandoraviridae Genomes.</title>
        <authorList>
            <person name="Legendre M."/>
            <person name="Alempic J.M."/>
            <person name="Philippe N."/>
            <person name="Lartigue A."/>
            <person name="Jeudy S."/>
            <person name="Poirot O."/>
            <person name="Ta N.T."/>
            <person name="Nin S."/>
            <person name="Coute Y."/>
            <person name="Abergel C."/>
            <person name="Claverie J.M."/>
        </authorList>
    </citation>
    <scope>NUCLEOTIDE SEQUENCE</scope>
</reference>
<protein>
    <submittedName>
        <fullName evidence="2">Uncharacterized protein</fullName>
    </submittedName>
</protein>
<feature type="compositionally biased region" description="Basic residues" evidence="1">
    <location>
        <begin position="1"/>
        <end position="14"/>
    </location>
</feature>
<proteinExistence type="predicted"/>
<evidence type="ECO:0000313" key="2">
    <source>
        <dbReference type="EMBL" id="QBZ81147.1"/>
    </source>
</evidence>
<gene>
    <name evidence="2" type="ORF">pclt_cds_554</name>
</gene>
<name>A0A4D6EHH2_9VIRU</name>
<dbReference type="EMBL" id="MK174290">
    <property type="protein sequence ID" value="QBZ81147.1"/>
    <property type="molecule type" value="Genomic_DNA"/>
</dbReference>
<dbReference type="Proteomes" id="UP001237152">
    <property type="component" value="Segment"/>
</dbReference>
<evidence type="ECO:0000256" key="1">
    <source>
        <dbReference type="SAM" id="MobiDB-lite"/>
    </source>
</evidence>
<feature type="region of interest" description="Disordered" evidence="1">
    <location>
        <begin position="290"/>
        <end position="314"/>
    </location>
</feature>
<feature type="compositionally biased region" description="Basic residues" evidence="1">
    <location>
        <begin position="35"/>
        <end position="47"/>
    </location>
</feature>
<feature type="region of interest" description="Disordered" evidence="1">
    <location>
        <begin position="1"/>
        <end position="52"/>
    </location>
</feature>
<evidence type="ECO:0000313" key="3">
    <source>
        <dbReference type="Proteomes" id="UP001237152"/>
    </source>
</evidence>
<sequence>MHSGRPHTLFKKKGTWTLGRAATDPRQPDAPPRPIQKKRDQHAKRKQPVACEQARVWPWKRKNGPHNDWAASARKARQRGPNQIATAFVPPARIRPPTSLLATVTSRQEKRSSLLPLCSISKKKMTSPLADASADARRAAAASLGEIIERLRGLSSNPGTANLLHFFEAERARTLATDAQDESAVAVAEHDSVDGAADPTPVAVTIGDSDQVPLSSVAHVARDEIVVDANATAVDTNASASAAAVANPDIVNTDSTADLHADDVKKPSQGTEEVAVGTADLTQAAPVINQQEQGPSDPTNVPPPTTAAVPLEESDVAPAAVTPLQSDRDYVTLRQFVDLLGAMPRDLATKYGATFSLVALAFHVKTISPWIDFAQHTKATHICPIPHVAIGVIPAFNVVNISTGGKGDVTVGSLHDALAPLAAANGSAAVCVGTRALHTRVAVSFDIDEAVNYQDTTLNPMRSDDVKKSIGDAIDLARRCIAAGMSAREVLGMLTRRVPASADFGPLMLVRLDTQLVTAAELFECMGRCGFSTLPALKHIFADVTLQDDSARGPGAVFMAETDVSLGVLLHAIQEGDDAMAALPRHDEPCSEFYLAARRLGAL</sequence>
<accession>A0A4D6EHH2</accession>